<sequence>MNEKNWHLRIGVTSRCNFRCVYCNPEGLWEDKENVSFKDLVELIEASRCNGITRIHWTGGEPTIRQDLPELMKAAKEIGITQQIITTNGQTLHNDINKYIENGLTRVIVSIDSLKKDRFKALTGMNCLDNVLKTIEASVSKLPTLTKLSVVTMRSTLLEFEDFFQYANCINHKGYLGRLAIKFNQFFPCNPRQLSAEGAKYWSEEFVSSEEILSKYREISDIIPIDRSEIEGDNPSYDYYLVKKYNIIIALLSMFSKEYPCGRCHKLRVQPYGNLSVCLHQNKIYNFTNTTLKEKVDLVGYLMKERENLDFIDPKRKHFRGQLGELRFGKVDAPKELDYFKSLIEK</sequence>
<evidence type="ECO:0000313" key="9">
    <source>
        <dbReference type="EMBL" id="EGD48483.1"/>
    </source>
</evidence>
<evidence type="ECO:0000256" key="6">
    <source>
        <dbReference type="ARBA" id="ARBA00023014"/>
    </source>
</evidence>
<evidence type="ECO:0000256" key="5">
    <source>
        <dbReference type="ARBA" id="ARBA00023004"/>
    </source>
</evidence>
<evidence type="ECO:0000256" key="1">
    <source>
        <dbReference type="ARBA" id="ARBA00001966"/>
    </source>
</evidence>
<dbReference type="InterPro" id="IPR058240">
    <property type="entry name" value="rSAM_sf"/>
</dbReference>
<dbReference type="CDD" id="cd01335">
    <property type="entry name" value="Radical_SAM"/>
    <property type="match status" value="1"/>
</dbReference>
<dbReference type="InterPro" id="IPR007197">
    <property type="entry name" value="rSAM"/>
</dbReference>
<dbReference type="SFLD" id="SFLDG01386">
    <property type="entry name" value="main_SPASM_domain-containing"/>
    <property type="match status" value="1"/>
</dbReference>
<dbReference type="GO" id="GO:0061799">
    <property type="term" value="F:cyclic pyranopterin monophosphate synthase activity"/>
    <property type="evidence" value="ECO:0007669"/>
    <property type="project" value="TreeGrafter"/>
</dbReference>
<keyword evidence="2" id="KW-0004">4Fe-4S</keyword>
<dbReference type="InterPro" id="IPR050105">
    <property type="entry name" value="MoCo_biosynth_MoaA/MoaC"/>
</dbReference>
<evidence type="ECO:0000313" key="10">
    <source>
        <dbReference type="Proteomes" id="UP000003860"/>
    </source>
</evidence>
<dbReference type="STRING" id="588581.Cpap_2904"/>
<keyword evidence="3" id="KW-0949">S-adenosyl-L-methionine</keyword>
<dbReference type="OrthoDB" id="9763993at2"/>
<comment type="caution">
    <text evidence="9">The sequence shown here is derived from an EMBL/GenBank/DDBJ whole genome shotgun (WGS) entry which is preliminary data.</text>
</comment>
<dbReference type="Pfam" id="PF04055">
    <property type="entry name" value="Radical_SAM"/>
    <property type="match status" value="1"/>
</dbReference>
<dbReference type="PANTHER" id="PTHR22960:SF0">
    <property type="entry name" value="MOLYBDENUM COFACTOR BIOSYNTHESIS PROTEIN 1"/>
    <property type="match status" value="1"/>
</dbReference>
<evidence type="ECO:0000256" key="3">
    <source>
        <dbReference type="ARBA" id="ARBA00022691"/>
    </source>
</evidence>
<dbReference type="PROSITE" id="PS01305">
    <property type="entry name" value="MOAA_NIFB_PQQE"/>
    <property type="match status" value="1"/>
</dbReference>
<dbReference type="GO" id="GO:0061798">
    <property type="term" value="F:GTP 3',8'-cyclase activity"/>
    <property type="evidence" value="ECO:0007669"/>
    <property type="project" value="TreeGrafter"/>
</dbReference>
<dbReference type="GO" id="GO:0006777">
    <property type="term" value="P:Mo-molybdopterin cofactor biosynthetic process"/>
    <property type="evidence" value="ECO:0007669"/>
    <property type="project" value="UniProtKB-KW"/>
</dbReference>
<accession>F1TAE0</accession>
<reference evidence="9" key="1">
    <citation type="submission" date="2009-07" db="EMBL/GenBank/DDBJ databases">
        <authorList>
            <consortium name="US DOE Joint Genome Institute (JGI-PGF)"/>
            <person name="Lucas S."/>
            <person name="Copeland A."/>
            <person name="Lapidus A."/>
            <person name="Glavina del Rio T."/>
            <person name="Tice H."/>
            <person name="Bruce D."/>
            <person name="Goodwin L."/>
            <person name="Pitluck S."/>
            <person name="Larimer F."/>
            <person name="Land M.L."/>
            <person name="Mouttaki H."/>
            <person name="He Z."/>
            <person name="Zhou J."/>
            <person name="Hemme C.L."/>
        </authorList>
    </citation>
    <scope>NUCLEOTIDE SEQUENCE</scope>
    <source>
        <strain evidence="9">DSM 2782</strain>
    </source>
</reference>
<reference evidence="9" key="2">
    <citation type="submission" date="2011-01" db="EMBL/GenBank/DDBJ databases">
        <title>The Non-contiguous Finished genome of Clostridium papyrosolvens.</title>
        <authorList>
            <person name="Lucas S."/>
            <person name="Copeland A."/>
            <person name="Lapidus A."/>
            <person name="Cheng J.-F."/>
            <person name="Goodwin L."/>
            <person name="Pitluck S."/>
            <person name="Misra M."/>
            <person name="Chertkov O."/>
            <person name="Detter J.C."/>
            <person name="Han C."/>
            <person name="Tapia R."/>
            <person name="Land M."/>
            <person name="Hauser L."/>
            <person name="Kyrpides N."/>
            <person name="Ivanova N."/>
            <person name="Pagani I."/>
            <person name="Mouttaki H."/>
            <person name="He Z."/>
            <person name="Zhou J."/>
            <person name="Hemme C.L."/>
            <person name="Woyke T."/>
        </authorList>
    </citation>
    <scope>NUCLEOTIDE SEQUENCE [LARGE SCALE GENOMIC DNA]</scope>
    <source>
        <strain evidence="9">DSM 2782</strain>
    </source>
</reference>
<dbReference type="SFLD" id="SFLDS00029">
    <property type="entry name" value="Radical_SAM"/>
    <property type="match status" value="1"/>
</dbReference>
<dbReference type="RefSeq" id="WP_004617537.1">
    <property type="nucleotide sequence ID" value="NZ_ACXX02000003.1"/>
</dbReference>
<evidence type="ECO:0000256" key="4">
    <source>
        <dbReference type="ARBA" id="ARBA00022723"/>
    </source>
</evidence>
<protein>
    <submittedName>
        <fullName evidence="9">Radical SAM domain protein</fullName>
    </submittedName>
</protein>
<keyword evidence="6" id="KW-0411">Iron-sulfur</keyword>
<keyword evidence="10" id="KW-1185">Reference proteome</keyword>
<dbReference type="AlphaFoldDB" id="F1TAE0"/>
<organism evidence="9 10">
    <name type="scientific">Ruminiclostridium papyrosolvens DSM 2782</name>
    <dbReference type="NCBI Taxonomy" id="588581"/>
    <lineage>
        <taxon>Bacteria</taxon>
        <taxon>Bacillati</taxon>
        <taxon>Bacillota</taxon>
        <taxon>Clostridia</taxon>
        <taxon>Eubacteriales</taxon>
        <taxon>Oscillospiraceae</taxon>
        <taxon>Ruminiclostridium</taxon>
    </lineage>
</organism>
<gene>
    <name evidence="9" type="ORF">Cpap_2904</name>
</gene>
<dbReference type="Gene3D" id="3.20.20.70">
    <property type="entry name" value="Aldolase class I"/>
    <property type="match status" value="1"/>
</dbReference>
<dbReference type="PANTHER" id="PTHR22960">
    <property type="entry name" value="MOLYBDOPTERIN COFACTOR SYNTHESIS PROTEIN A"/>
    <property type="match status" value="1"/>
</dbReference>
<dbReference type="InterPro" id="IPR000385">
    <property type="entry name" value="MoaA_NifB_PqqE_Fe-S-bd_CS"/>
</dbReference>
<dbReference type="EMBL" id="ACXX02000003">
    <property type="protein sequence ID" value="EGD48483.1"/>
    <property type="molecule type" value="Genomic_DNA"/>
</dbReference>
<evidence type="ECO:0000256" key="2">
    <source>
        <dbReference type="ARBA" id="ARBA00022485"/>
    </source>
</evidence>
<dbReference type="SFLD" id="SFLDG01383">
    <property type="entry name" value="cyclic_pyranopterin_phosphate"/>
    <property type="match status" value="1"/>
</dbReference>
<dbReference type="SUPFAM" id="SSF102114">
    <property type="entry name" value="Radical SAM enzymes"/>
    <property type="match status" value="1"/>
</dbReference>
<name>F1TAE0_9FIRM</name>
<feature type="domain" description="Radical SAM core" evidence="8">
    <location>
        <begin position="1"/>
        <end position="226"/>
    </location>
</feature>
<dbReference type="InterPro" id="IPR013785">
    <property type="entry name" value="Aldolase_TIM"/>
</dbReference>
<dbReference type="SFLD" id="SFLDG01067">
    <property type="entry name" value="SPASM/twitch_domain_containing"/>
    <property type="match status" value="1"/>
</dbReference>
<dbReference type="GO" id="GO:0046872">
    <property type="term" value="F:metal ion binding"/>
    <property type="evidence" value="ECO:0007669"/>
    <property type="project" value="UniProtKB-KW"/>
</dbReference>
<evidence type="ECO:0000256" key="7">
    <source>
        <dbReference type="ARBA" id="ARBA00023150"/>
    </source>
</evidence>
<keyword evidence="7" id="KW-0501">Molybdenum cofactor biosynthesis</keyword>
<dbReference type="eggNOG" id="COG2896">
    <property type="taxonomic scope" value="Bacteria"/>
</dbReference>
<evidence type="ECO:0000259" key="8">
    <source>
        <dbReference type="PROSITE" id="PS51918"/>
    </source>
</evidence>
<keyword evidence="4" id="KW-0479">Metal-binding</keyword>
<dbReference type="InterPro" id="IPR040064">
    <property type="entry name" value="MoaA-like"/>
</dbReference>
<proteinExistence type="predicted"/>
<dbReference type="GO" id="GO:0051539">
    <property type="term" value="F:4 iron, 4 sulfur cluster binding"/>
    <property type="evidence" value="ECO:0007669"/>
    <property type="project" value="UniProtKB-KW"/>
</dbReference>
<keyword evidence="5" id="KW-0408">Iron</keyword>
<dbReference type="Proteomes" id="UP000003860">
    <property type="component" value="Unassembled WGS sequence"/>
</dbReference>
<comment type="cofactor">
    <cofactor evidence="1">
        <name>[4Fe-4S] cluster</name>
        <dbReference type="ChEBI" id="CHEBI:49883"/>
    </cofactor>
</comment>
<dbReference type="PROSITE" id="PS51918">
    <property type="entry name" value="RADICAL_SAM"/>
    <property type="match status" value="1"/>
</dbReference>